<feature type="region of interest" description="Disordered" evidence="1">
    <location>
        <begin position="79"/>
        <end position="101"/>
    </location>
</feature>
<organism evidence="2 3">
    <name type="scientific">Rhodoferax saidenbachensis</name>
    <dbReference type="NCBI Taxonomy" id="1484693"/>
    <lineage>
        <taxon>Bacteria</taxon>
        <taxon>Pseudomonadati</taxon>
        <taxon>Pseudomonadota</taxon>
        <taxon>Betaproteobacteria</taxon>
        <taxon>Burkholderiales</taxon>
        <taxon>Comamonadaceae</taxon>
        <taxon>Rhodoferax</taxon>
    </lineage>
</organism>
<feature type="compositionally biased region" description="Polar residues" evidence="1">
    <location>
        <begin position="79"/>
        <end position="89"/>
    </location>
</feature>
<dbReference type="Proteomes" id="UP000186110">
    <property type="component" value="Chromosome"/>
</dbReference>
<accession>A0A1P8KFE1</accession>
<sequence length="101" mass="11291">MREEEASSAEEYQMPGLEAMLAGTLALMTGYAEAENPQQRNAMSQKIFCNLGLLSQHPLVSPGFQAMTDKLRMHWLAQKSASDPDTQQARALWHTTPEKLQ</sequence>
<dbReference type="KEGG" id="rsb:RS694_08555"/>
<evidence type="ECO:0000313" key="2">
    <source>
        <dbReference type="EMBL" id="APW44767.1"/>
    </source>
</evidence>
<protein>
    <submittedName>
        <fullName evidence="2">Uncharacterized protein</fullName>
    </submittedName>
</protein>
<evidence type="ECO:0000313" key="3">
    <source>
        <dbReference type="Proteomes" id="UP000186110"/>
    </source>
</evidence>
<proteinExistence type="predicted"/>
<reference evidence="2 3" key="1">
    <citation type="submission" date="2017-01" db="EMBL/GenBank/DDBJ databases">
        <authorList>
            <person name="Mah S.A."/>
            <person name="Swanson W.J."/>
            <person name="Moy G.W."/>
            <person name="Vacquier V.D."/>
        </authorList>
    </citation>
    <scope>NUCLEOTIDE SEQUENCE [LARGE SCALE GENOMIC DNA]</scope>
    <source>
        <strain evidence="2 3">DSM 22694</strain>
    </source>
</reference>
<dbReference type="EMBL" id="CP019239">
    <property type="protein sequence ID" value="APW44767.1"/>
    <property type="molecule type" value="Genomic_DNA"/>
</dbReference>
<keyword evidence="3" id="KW-1185">Reference proteome</keyword>
<gene>
    <name evidence="2" type="ORF">RS694_08555</name>
</gene>
<dbReference type="AlphaFoldDB" id="A0A1P8KFE1"/>
<dbReference type="STRING" id="1484693.RS694_08555"/>
<evidence type="ECO:0000256" key="1">
    <source>
        <dbReference type="SAM" id="MobiDB-lite"/>
    </source>
</evidence>
<name>A0A1P8KFE1_9BURK</name>